<proteinExistence type="predicted"/>
<feature type="transmembrane region" description="Helical" evidence="2">
    <location>
        <begin position="125"/>
        <end position="147"/>
    </location>
</feature>
<dbReference type="InterPro" id="IPR050817">
    <property type="entry name" value="DjlA_DnaK_co-chaperone"/>
</dbReference>
<dbReference type="PRINTS" id="PR00625">
    <property type="entry name" value="JDOMAIN"/>
</dbReference>
<feature type="compositionally biased region" description="Acidic residues" evidence="1">
    <location>
        <begin position="188"/>
        <end position="199"/>
    </location>
</feature>
<dbReference type="SUPFAM" id="SSF46565">
    <property type="entry name" value="Chaperone J-domain"/>
    <property type="match status" value="1"/>
</dbReference>
<evidence type="ECO:0000256" key="1">
    <source>
        <dbReference type="SAM" id="MobiDB-lite"/>
    </source>
</evidence>
<keyword evidence="5" id="KW-1185">Reference proteome</keyword>
<reference evidence="4 5" key="1">
    <citation type="submission" date="2020-05" db="EMBL/GenBank/DDBJ databases">
        <title>Complete genome sequence of of a novel Thermoleptolyngbya strain isolated from hot springs of Ganzi, Sichuan China.</title>
        <authorList>
            <person name="Tang J."/>
            <person name="Daroch M."/>
            <person name="Li L."/>
            <person name="Waleron K."/>
            <person name="Waleron M."/>
            <person name="Waleron M."/>
        </authorList>
    </citation>
    <scope>NUCLEOTIDE SEQUENCE [LARGE SCALE GENOMIC DNA]</scope>
    <source>
        <strain evidence="4 5">PKUAC-SCTA183</strain>
    </source>
</reference>
<keyword evidence="2" id="KW-1133">Transmembrane helix</keyword>
<dbReference type="InterPro" id="IPR036869">
    <property type="entry name" value="J_dom_sf"/>
</dbReference>
<dbReference type="InterPro" id="IPR001623">
    <property type="entry name" value="DnaJ_domain"/>
</dbReference>
<accession>A0A6M8BG02</accession>
<organism evidence="4 5">
    <name type="scientific">Thermoleptolyngbya sichuanensis A183</name>
    <dbReference type="NCBI Taxonomy" id="2737172"/>
    <lineage>
        <taxon>Bacteria</taxon>
        <taxon>Bacillati</taxon>
        <taxon>Cyanobacteriota</taxon>
        <taxon>Cyanophyceae</taxon>
        <taxon>Oculatellales</taxon>
        <taxon>Oculatellaceae</taxon>
        <taxon>Thermoleptolyngbya</taxon>
        <taxon>Thermoleptolyngbya sichuanensis</taxon>
    </lineage>
</organism>
<dbReference type="RefSeq" id="WP_172355425.1">
    <property type="nucleotide sequence ID" value="NZ_CP053661.1"/>
</dbReference>
<evidence type="ECO:0000313" key="5">
    <source>
        <dbReference type="Proteomes" id="UP000505210"/>
    </source>
</evidence>
<dbReference type="Proteomes" id="UP000505210">
    <property type="component" value="Chromosome"/>
</dbReference>
<sequence length="199" mass="21735">MPGQSPDATYPTPPSTNYYTILGLRHTASVQEIRRAYRDLSKLYHPDTTELPPDVATAKFHALNEAYATLSSPERRAAYDLKSGYSRVSVIQTPANFNRPVSEARRYRSSAYLDPSDRPLSAGELFALFILGVTFVACLLLVLAVGVSRGEFTIASLKSERLVEIIHQATAHSAVSPPDVSSHAPVDFDPEAPSDAVME</sequence>
<dbReference type="EMBL" id="CP053661">
    <property type="protein sequence ID" value="QKD82541.1"/>
    <property type="molecule type" value="Genomic_DNA"/>
</dbReference>
<dbReference type="SMART" id="SM00271">
    <property type="entry name" value="DnaJ"/>
    <property type="match status" value="1"/>
</dbReference>
<dbReference type="KEGG" id="theu:HPC62_10415"/>
<keyword evidence="2" id="KW-0812">Transmembrane</keyword>
<dbReference type="Pfam" id="PF00226">
    <property type="entry name" value="DnaJ"/>
    <property type="match status" value="1"/>
</dbReference>
<dbReference type="AlphaFoldDB" id="A0A6M8BG02"/>
<gene>
    <name evidence="4" type="ORF">HPC62_10415</name>
</gene>
<dbReference type="PROSITE" id="PS50076">
    <property type="entry name" value="DNAJ_2"/>
    <property type="match status" value="1"/>
</dbReference>
<protein>
    <submittedName>
        <fullName evidence="4">DnaJ domain-containing protein</fullName>
    </submittedName>
</protein>
<feature type="domain" description="J" evidence="3">
    <location>
        <begin position="17"/>
        <end position="83"/>
    </location>
</feature>
<feature type="region of interest" description="Disordered" evidence="1">
    <location>
        <begin position="174"/>
        <end position="199"/>
    </location>
</feature>
<evidence type="ECO:0000259" key="3">
    <source>
        <dbReference type="PROSITE" id="PS50076"/>
    </source>
</evidence>
<evidence type="ECO:0000256" key="2">
    <source>
        <dbReference type="SAM" id="Phobius"/>
    </source>
</evidence>
<evidence type="ECO:0000313" key="4">
    <source>
        <dbReference type="EMBL" id="QKD82541.1"/>
    </source>
</evidence>
<name>A0A6M8BG02_9CYAN</name>
<dbReference type="CDD" id="cd06257">
    <property type="entry name" value="DnaJ"/>
    <property type="match status" value="1"/>
</dbReference>
<keyword evidence="2" id="KW-0472">Membrane</keyword>
<dbReference type="PANTHER" id="PTHR24074">
    <property type="entry name" value="CO-CHAPERONE PROTEIN DJLA"/>
    <property type="match status" value="1"/>
</dbReference>
<dbReference type="Gene3D" id="1.10.287.110">
    <property type="entry name" value="DnaJ domain"/>
    <property type="match status" value="1"/>
</dbReference>